<gene>
    <name evidence="1" type="ORF">PG997_011433</name>
</gene>
<name>A0ABR1VJ15_9PEZI</name>
<sequence>MFQKIFANALRLKALLLQTGQRYRADFVPTGARFNPDIMSLIGLENMGLWQQNQGLAGRGPNAPDPPRAARLCVFPAIHAYPRETEWSPGTDASTFTVDYCNCVNVDASTDGTRLVSKAVVSVFE</sequence>
<protein>
    <submittedName>
        <fullName evidence="1">Uncharacterized protein</fullName>
    </submittedName>
</protein>
<dbReference type="RefSeq" id="XP_066665038.1">
    <property type="nucleotide sequence ID" value="XM_066815748.1"/>
</dbReference>
<organism evidence="1 2">
    <name type="scientific">Apiospora hydei</name>
    <dbReference type="NCBI Taxonomy" id="1337664"/>
    <lineage>
        <taxon>Eukaryota</taxon>
        <taxon>Fungi</taxon>
        <taxon>Dikarya</taxon>
        <taxon>Ascomycota</taxon>
        <taxon>Pezizomycotina</taxon>
        <taxon>Sordariomycetes</taxon>
        <taxon>Xylariomycetidae</taxon>
        <taxon>Amphisphaeriales</taxon>
        <taxon>Apiosporaceae</taxon>
        <taxon>Apiospora</taxon>
    </lineage>
</organism>
<comment type="caution">
    <text evidence="1">The sequence shown here is derived from an EMBL/GenBank/DDBJ whole genome shotgun (WGS) entry which is preliminary data.</text>
</comment>
<proteinExistence type="predicted"/>
<evidence type="ECO:0000313" key="1">
    <source>
        <dbReference type="EMBL" id="KAK8071230.1"/>
    </source>
</evidence>
<accession>A0ABR1VJ15</accession>
<keyword evidence="2" id="KW-1185">Reference proteome</keyword>
<dbReference type="Proteomes" id="UP001433268">
    <property type="component" value="Unassembled WGS sequence"/>
</dbReference>
<reference evidence="1 2" key="1">
    <citation type="submission" date="2023-01" db="EMBL/GenBank/DDBJ databases">
        <title>Analysis of 21 Apiospora genomes using comparative genomics revels a genus with tremendous synthesis potential of carbohydrate active enzymes and secondary metabolites.</title>
        <authorList>
            <person name="Sorensen T."/>
        </authorList>
    </citation>
    <scope>NUCLEOTIDE SEQUENCE [LARGE SCALE GENOMIC DNA]</scope>
    <source>
        <strain evidence="1 2">CBS 114990</strain>
    </source>
</reference>
<dbReference type="EMBL" id="JAQQWN010000008">
    <property type="protein sequence ID" value="KAK8071230.1"/>
    <property type="molecule type" value="Genomic_DNA"/>
</dbReference>
<dbReference type="GeneID" id="92048808"/>
<evidence type="ECO:0000313" key="2">
    <source>
        <dbReference type="Proteomes" id="UP001433268"/>
    </source>
</evidence>